<name>A0A9Q9UV74_MOOP1</name>
<gene>
    <name evidence="1" type="ORF">BJP36_39975</name>
</gene>
<dbReference type="EMBL" id="CP017708">
    <property type="protein sequence ID" value="WAN68556.1"/>
    <property type="molecule type" value="Genomic_DNA"/>
</dbReference>
<dbReference type="AlphaFoldDB" id="A0A9Q9UV74"/>
<organism evidence="1">
    <name type="scientific">Moorena producens (strain JHB)</name>
    <dbReference type="NCBI Taxonomy" id="1454205"/>
    <lineage>
        <taxon>Bacteria</taxon>
        <taxon>Bacillati</taxon>
        <taxon>Cyanobacteriota</taxon>
        <taxon>Cyanophyceae</taxon>
        <taxon>Coleofasciculales</taxon>
        <taxon>Coleofasciculaceae</taxon>
        <taxon>Moorena</taxon>
    </lineage>
</organism>
<protein>
    <submittedName>
        <fullName evidence="1">Uncharacterized protein</fullName>
    </submittedName>
</protein>
<reference evidence="1" key="2">
    <citation type="submission" date="2022-10" db="EMBL/GenBank/DDBJ databases">
        <authorList>
            <person name="Ngo T.-E."/>
        </authorList>
    </citation>
    <scope>NUCLEOTIDE SEQUENCE</scope>
    <source>
        <strain evidence="1">JHB</strain>
    </source>
</reference>
<dbReference type="Proteomes" id="UP000176944">
    <property type="component" value="Chromosome"/>
</dbReference>
<sequence>MRECLFPVPYSLLRSRSVAYGLSPCSLFPVPCSLCYKNAIAVLKFFFYC</sequence>
<reference evidence="1" key="1">
    <citation type="journal article" date="2017" name="Proc. Natl. Acad. Sci. U.S.A.">
        <title>Comparative genomics uncovers the prolific and distinctive metabolic potential of the cyanobacterial genus Moorea.</title>
        <authorList>
            <person name="Leao T."/>
            <person name="Castelao G."/>
            <person name="Korobeynikov A."/>
            <person name="Monroe E.A."/>
            <person name="Podell S."/>
            <person name="Glukhov E."/>
            <person name="Allen E.E."/>
            <person name="Gerwick W.H."/>
            <person name="Gerwick L."/>
        </authorList>
    </citation>
    <scope>NUCLEOTIDE SEQUENCE</scope>
    <source>
        <strain evidence="1">JHB</strain>
    </source>
</reference>
<accession>A0A9Q9UV74</accession>
<evidence type="ECO:0000313" key="1">
    <source>
        <dbReference type="EMBL" id="WAN68556.1"/>
    </source>
</evidence>
<proteinExistence type="predicted"/>